<dbReference type="SUPFAM" id="SSF49785">
    <property type="entry name" value="Galactose-binding domain-like"/>
    <property type="match status" value="1"/>
</dbReference>
<dbReference type="GO" id="GO:0016787">
    <property type="term" value="F:hydrolase activity"/>
    <property type="evidence" value="ECO:0007669"/>
    <property type="project" value="UniProtKB-KW"/>
</dbReference>
<protein>
    <submittedName>
        <fullName evidence="2">Glycoside hydrolase family 98 domain-containing protein</fullName>
    </submittedName>
</protein>
<name>A0ABU9HR24_9FLAO</name>
<dbReference type="Pfam" id="PF16990">
    <property type="entry name" value="CBM_35"/>
    <property type="match status" value="1"/>
</dbReference>
<dbReference type="InterPro" id="IPR013783">
    <property type="entry name" value="Ig-like_fold"/>
</dbReference>
<organism evidence="2 3">
    <name type="scientific">Flavobacterium flavipallidum</name>
    <dbReference type="NCBI Taxonomy" id="3139140"/>
    <lineage>
        <taxon>Bacteria</taxon>
        <taxon>Pseudomonadati</taxon>
        <taxon>Bacteroidota</taxon>
        <taxon>Flavobacteriia</taxon>
        <taxon>Flavobacteriales</taxon>
        <taxon>Flavobacteriaceae</taxon>
        <taxon>Flavobacterium</taxon>
    </lineage>
</organism>
<dbReference type="InterPro" id="IPR008979">
    <property type="entry name" value="Galactose-bd-like_sf"/>
</dbReference>
<evidence type="ECO:0000259" key="1">
    <source>
        <dbReference type="PROSITE" id="PS51175"/>
    </source>
</evidence>
<dbReference type="Proteomes" id="UP001398556">
    <property type="component" value="Unassembled WGS sequence"/>
</dbReference>
<dbReference type="Gene3D" id="2.60.40.10">
    <property type="entry name" value="Immunoglobulins"/>
    <property type="match status" value="1"/>
</dbReference>
<dbReference type="Pfam" id="PF08306">
    <property type="entry name" value="Glyco_hydro_98M"/>
    <property type="match status" value="1"/>
</dbReference>
<comment type="caution">
    <text evidence="2">The sequence shown here is derived from an EMBL/GenBank/DDBJ whole genome shotgun (WGS) entry which is preliminary data.</text>
</comment>
<sequence>MKKELQFYLAIIAFLIYGQTALAQEVIYDFNSATPLVGVASASGTVEAVSVAGLTDNSDANTTTVLRPKTVGSPNQTGVANLTSFPSGSDYSVTWKEYITTANTSFKKGFLLRASGTGGYTTGIKQGYFFMVQNNATTGSVNFRILNSSSATSISNLKDSGAIIIAGFAVNKACWFRASVTGNVLKFEYSMDGVTFTVGTTYTDTSNLYTSGSTQLVYGIGSGTMGYLYDDIKFKSTIIGNSTITVTGASSYDYNGAPQGPNAATVSGSTGVVTYTYTGTGSTSYGPSSKRPVMAGTYSVVASVAADSNYYAAVSSPFSFTINSNPSLPIASMRRVLSPTSPMYLIHVDAWTDQPQEVIDLIPMDIRPFVVINISMSTSILGDRGFDCAESWLNTCAQNGMWAMVQASSGIQNAFATDTNLSAYESLYIKYPNFIGYNFCEQSWGFDSSTFPQRLNLFTNLLEMGHKYGGYLYVNDCFSISNAGFNTISKFKASADFANATKVYKANMIYGNKFTNSYGYYDNESGALGAFLSGHAANYAIRYDMYSWGWSGKGQIFGAEAPERNPDGNRSLFACPEAVMGVPIVEQMMVTGATVIDGPEVPWMSTFYSHYKLPAFDNMIADILRKVKDGTIRIPTVNEVAARTKVVFVNDVDANTTNTLFSGLYAMDATDGTDGMLINNRTWFKKSGRYATIPQLYSDSADEISLFSLGTVFVKKSQYQTLWSTEAQKVTQFNSLYPEVSTGDMYVSRLNNSLYAYNPWLNTNTPTSATIPLKYNTCTSVQLSYEPHTFSVINESANKIQIYLNNYRTDKNHLWTDYPDDFSWYRLQTTILPQYATNPPDGTFRTSVIKVNGSTSQPVYTLTDRGSHKASTASVSWANGIYTLTVVHNGPVDISIDCSGIATDRATAPAAVAVVSPMSPIAYTGEKQYEAEGAIVTSPASVNSTPLPIAYHGTGFVRFSSTTSSNSSVKFKVVNVEVAGSYDLDIRYAALANVNLVDIFVNGTKISTPTFPATGSESTYAIFNQKINLNQGTNNTIELKANTAGAIINIDKIILTKTVLPFSFVSVDAVQKNSSQIQVSWNVADERNLLRYEVLKSTDGINYTSISNVNAVNNGSNNNYVYLDNTTQAVTNYYKIKAIDNNAVETLSAVAQVNIKTAIPFQAELGVLGSDWDALTASEVVYVTSKTDAINSNYPGDPSKVISYTVTFEKPGTYDLYAKVWIGAGGASDDSFYYGKLFGSLNSLADANEWVMSNNLGGVGYAVQTDIVGTAGTVGSGQWKWINLSKYNGGETPVSFNVVDGAFTQTFQIGGRENGIQIDKFVFGSGTESFTVKEL</sequence>
<dbReference type="Gene3D" id="2.60.120.260">
    <property type="entry name" value="Galactose-binding domain-like"/>
    <property type="match status" value="1"/>
</dbReference>
<feature type="domain" description="CBM6" evidence="1">
    <location>
        <begin position="927"/>
        <end position="1056"/>
    </location>
</feature>
<dbReference type="EMBL" id="JBBYHU010000061">
    <property type="protein sequence ID" value="MEL1242611.1"/>
    <property type="molecule type" value="Genomic_DNA"/>
</dbReference>
<dbReference type="InterPro" id="IPR013190">
    <property type="entry name" value="GH98_C"/>
</dbReference>
<dbReference type="RefSeq" id="WP_341701802.1">
    <property type="nucleotide sequence ID" value="NZ_JBBYHU010000061.1"/>
</dbReference>
<dbReference type="Gene3D" id="3.20.20.80">
    <property type="entry name" value="Glycosidases"/>
    <property type="match status" value="1"/>
</dbReference>
<feature type="non-terminal residue" evidence="2">
    <location>
        <position position="1335"/>
    </location>
</feature>
<proteinExistence type="predicted"/>
<gene>
    <name evidence="2" type="ORF">AAEO59_16300</name>
</gene>
<accession>A0ABU9HR24</accession>
<dbReference type="Gene3D" id="2.60.220.10">
    <property type="entry name" value="Polysaccharide lyase family 8-like, C-terminal"/>
    <property type="match status" value="2"/>
</dbReference>
<keyword evidence="2" id="KW-0378">Hydrolase</keyword>
<dbReference type="InterPro" id="IPR013191">
    <property type="entry name" value="GH98_central"/>
</dbReference>
<dbReference type="PROSITE" id="PS51175">
    <property type="entry name" value="CBM6"/>
    <property type="match status" value="1"/>
</dbReference>
<reference evidence="2 3" key="1">
    <citation type="submission" date="2024-04" db="EMBL/GenBank/DDBJ databases">
        <title>Flavobacterium sp. DGU99 16S ribosomal RNA gene Genome sequencing and assembly.</title>
        <authorList>
            <person name="Park S."/>
        </authorList>
    </citation>
    <scope>NUCLEOTIDE SEQUENCE [LARGE SCALE GENOMIC DNA]</scope>
    <source>
        <strain evidence="2 3">DGU99</strain>
    </source>
</reference>
<dbReference type="InterPro" id="IPR011071">
    <property type="entry name" value="Lyase_8-like_C"/>
</dbReference>
<dbReference type="InterPro" id="IPR005084">
    <property type="entry name" value="CBM6"/>
</dbReference>
<dbReference type="Pfam" id="PF08307">
    <property type="entry name" value="Glyco_hydro_98C"/>
    <property type="match status" value="1"/>
</dbReference>
<evidence type="ECO:0000313" key="2">
    <source>
        <dbReference type="EMBL" id="MEL1242611.1"/>
    </source>
</evidence>
<keyword evidence="3" id="KW-1185">Reference proteome</keyword>
<evidence type="ECO:0000313" key="3">
    <source>
        <dbReference type="Proteomes" id="UP001398556"/>
    </source>
</evidence>